<dbReference type="FunFam" id="3.30.950.10:FF:000002">
    <property type="entry name" value="Ribosomal RNA small subunit methyltransferase I"/>
    <property type="match status" value="1"/>
</dbReference>
<dbReference type="GO" id="GO:0006364">
    <property type="term" value="P:rRNA processing"/>
    <property type="evidence" value="ECO:0007669"/>
    <property type="project" value="UniProtKB-KW"/>
</dbReference>
<evidence type="ECO:0000256" key="3">
    <source>
        <dbReference type="ARBA" id="ARBA00022603"/>
    </source>
</evidence>
<keyword evidence="5" id="KW-0949">S-adenosyl-L-methionine</keyword>
<dbReference type="EMBL" id="VSSQ01004010">
    <property type="protein sequence ID" value="MPM23356.1"/>
    <property type="molecule type" value="Genomic_DNA"/>
</dbReference>
<evidence type="ECO:0000256" key="5">
    <source>
        <dbReference type="ARBA" id="ARBA00022691"/>
    </source>
</evidence>
<dbReference type="PANTHER" id="PTHR46111">
    <property type="entry name" value="RIBOSOMAL RNA SMALL SUBUNIT METHYLTRANSFERASE I"/>
    <property type="match status" value="1"/>
</dbReference>
<proteinExistence type="inferred from homology"/>
<dbReference type="InterPro" id="IPR014776">
    <property type="entry name" value="4pyrrole_Mease_sub2"/>
</dbReference>
<organism evidence="7">
    <name type="scientific">bioreactor metagenome</name>
    <dbReference type="NCBI Taxonomy" id="1076179"/>
    <lineage>
        <taxon>unclassified sequences</taxon>
        <taxon>metagenomes</taxon>
        <taxon>ecological metagenomes</taxon>
    </lineage>
</organism>
<dbReference type="GO" id="GO:0008168">
    <property type="term" value="F:methyltransferase activity"/>
    <property type="evidence" value="ECO:0007669"/>
    <property type="project" value="UniProtKB-KW"/>
</dbReference>
<dbReference type="InterPro" id="IPR008189">
    <property type="entry name" value="rRNA_ssu_MeTfrase_I"/>
</dbReference>
<evidence type="ECO:0000259" key="6">
    <source>
        <dbReference type="Pfam" id="PF00590"/>
    </source>
</evidence>
<keyword evidence="3 7" id="KW-0489">Methyltransferase</keyword>
<dbReference type="Pfam" id="PF00590">
    <property type="entry name" value="TP_methylase"/>
    <property type="match status" value="1"/>
</dbReference>
<sequence length="294" mass="33162">MNEEPRLFLVATPIGNLEDISLRALRILKEVDWIAAEDTRHTGLLLKHFEIKKPMISYREHNQNQAGSQIMTLLSEGQKVALVSDAGMPGISDPGVHLVRLAMDNQVPYTIIPGASAGISALVLSGLNTERFTFEGFLPIKNNIRLKRLKEIAQDKRTLILYEAPHRIMKTLLDLKAHIQQNRQVVLVREMTKIHEEVVRGNVDELIEWANHRTVKGEIVLLLEGAQQEVVSLPNDIVLRDELMALLSKGVSKKNAVEQLSQSYPINRQELYRILLQEETSDGDNYGTITKNPT</sequence>
<dbReference type="EC" id="2.1.1.198" evidence="7"/>
<dbReference type="InterPro" id="IPR018063">
    <property type="entry name" value="SAM_MeTrfase_RsmI_CS"/>
</dbReference>
<reference evidence="7" key="1">
    <citation type="submission" date="2019-08" db="EMBL/GenBank/DDBJ databases">
        <authorList>
            <person name="Kucharzyk K."/>
            <person name="Murdoch R.W."/>
            <person name="Higgins S."/>
            <person name="Loffler F."/>
        </authorList>
    </citation>
    <scope>NUCLEOTIDE SEQUENCE</scope>
</reference>
<keyword evidence="1" id="KW-0963">Cytoplasm</keyword>
<protein>
    <submittedName>
        <fullName evidence="7">Ribosomal RNA small subunit methyltransferase I</fullName>
        <ecNumber evidence="7">2.1.1.198</ecNumber>
    </submittedName>
</protein>
<evidence type="ECO:0000256" key="1">
    <source>
        <dbReference type="ARBA" id="ARBA00022490"/>
    </source>
</evidence>
<comment type="caution">
    <text evidence="7">The sequence shown here is derived from an EMBL/GenBank/DDBJ whole genome shotgun (WGS) entry which is preliminary data.</text>
</comment>
<evidence type="ECO:0000256" key="2">
    <source>
        <dbReference type="ARBA" id="ARBA00022552"/>
    </source>
</evidence>
<evidence type="ECO:0000313" key="7">
    <source>
        <dbReference type="EMBL" id="MPM23356.1"/>
    </source>
</evidence>
<dbReference type="InterPro" id="IPR000878">
    <property type="entry name" value="4pyrrol_Mease"/>
</dbReference>
<dbReference type="HAMAP" id="MF_01877">
    <property type="entry name" value="16SrRNA_methyltr_I"/>
    <property type="match status" value="1"/>
</dbReference>
<dbReference type="PIRSF" id="PIRSF005917">
    <property type="entry name" value="MTase_YraL"/>
    <property type="match status" value="1"/>
</dbReference>
<dbReference type="Gene3D" id="3.40.1010.10">
    <property type="entry name" value="Cobalt-precorrin-4 Transmethylase, Domain 1"/>
    <property type="match status" value="1"/>
</dbReference>
<dbReference type="SUPFAM" id="SSF53790">
    <property type="entry name" value="Tetrapyrrole methylase"/>
    <property type="match status" value="1"/>
</dbReference>
<evidence type="ECO:0000256" key="4">
    <source>
        <dbReference type="ARBA" id="ARBA00022679"/>
    </source>
</evidence>
<dbReference type="GO" id="GO:0032259">
    <property type="term" value="P:methylation"/>
    <property type="evidence" value="ECO:0007669"/>
    <property type="project" value="UniProtKB-KW"/>
</dbReference>
<dbReference type="PROSITE" id="PS01296">
    <property type="entry name" value="RSMI"/>
    <property type="match status" value="1"/>
</dbReference>
<keyword evidence="4 7" id="KW-0808">Transferase</keyword>
<dbReference type="NCBIfam" id="TIGR00096">
    <property type="entry name" value="16S rRNA (cytidine(1402)-2'-O)-methyltransferase"/>
    <property type="match status" value="1"/>
</dbReference>
<dbReference type="Gene3D" id="3.30.950.10">
    <property type="entry name" value="Methyltransferase, Cobalt-precorrin-4 Transmethylase, Domain 2"/>
    <property type="match status" value="1"/>
</dbReference>
<dbReference type="AlphaFoldDB" id="A0A644Y488"/>
<dbReference type="InterPro" id="IPR035996">
    <property type="entry name" value="4pyrrol_Methylase_sf"/>
</dbReference>
<dbReference type="InterPro" id="IPR014777">
    <property type="entry name" value="4pyrrole_Mease_sub1"/>
</dbReference>
<dbReference type="FunFam" id="3.40.1010.10:FF:000007">
    <property type="entry name" value="Ribosomal RNA small subunit methyltransferase I"/>
    <property type="match status" value="1"/>
</dbReference>
<dbReference type="CDD" id="cd11648">
    <property type="entry name" value="RsmI"/>
    <property type="match status" value="1"/>
</dbReference>
<keyword evidence="2" id="KW-0698">rRNA processing</keyword>
<accession>A0A644Y488</accession>
<gene>
    <name evidence="7" type="primary">rsmI_31</name>
    <name evidence="7" type="ORF">SDC9_69827</name>
</gene>
<name>A0A644Y488_9ZZZZ</name>
<dbReference type="PANTHER" id="PTHR46111:SF1">
    <property type="entry name" value="RIBOSOMAL RNA SMALL SUBUNIT METHYLTRANSFERASE I"/>
    <property type="match status" value="1"/>
</dbReference>
<feature type="domain" description="Tetrapyrrole methylase" evidence="6">
    <location>
        <begin position="7"/>
        <end position="206"/>
    </location>
</feature>